<dbReference type="PANTHER" id="PTHR12526">
    <property type="entry name" value="GLYCOSYLTRANSFERASE"/>
    <property type="match status" value="1"/>
</dbReference>
<dbReference type="InterPro" id="IPR001296">
    <property type="entry name" value="Glyco_trans_1"/>
</dbReference>
<dbReference type="SUPFAM" id="SSF53756">
    <property type="entry name" value="UDP-Glycosyltransferase/glycogen phosphorylase"/>
    <property type="match status" value="1"/>
</dbReference>
<keyword evidence="3" id="KW-0808">Transferase</keyword>
<dbReference type="EMBL" id="FNQF01000006">
    <property type="protein sequence ID" value="SEA49534.1"/>
    <property type="molecule type" value="Genomic_DNA"/>
</dbReference>
<dbReference type="Proteomes" id="UP000198820">
    <property type="component" value="Unassembled WGS sequence"/>
</dbReference>
<name>A0A1H4BN99_9FLAO</name>
<protein>
    <submittedName>
        <fullName evidence="3">Glycosyltransferase involved in cell wall bisynthesis</fullName>
    </submittedName>
</protein>
<accession>A0A1H4BN99</accession>
<dbReference type="InterPro" id="IPR028098">
    <property type="entry name" value="Glyco_trans_4-like_N"/>
</dbReference>
<evidence type="ECO:0000313" key="3">
    <source>
        <dbReference type="EMBL" id="SEA49534.1"/>
    </source>
</evidence>
<reference evidence="3 4" key="1">
    <citation type="submission" date="2016-10" db="EMBL/GenBank/DDBJ databases">
        <authorList>
            <person name="de Groot N.N."/>
        </authorList>
    </citation>
    <scope>NUCLEOTIDE SEQUENCE [LARGE SCALE GENOMIC DNA]</scope>
    <source>
        <strain evidence="3 4">DSM 23581</strain>
    </source>
</reference>
<keyword evidence="4" id="KW-1185">Reference proteome</keyword>
<dbReference type="GO" id="GO:0016757">
    <property type="term" value="F:glycosyltransferase activity"/>
    <property type="evidence" value="ECO:0007669"/>
    <property type="project" value="InterPro"/>
</dbReference>
<evidence type="ECO:0000259" key="1">
    <source>
        <dbReference type="Pfam" id="PF00534"/>
    </source>
</evidence>
<proteinExistence type="predicted"/>
<organism evidence="3 4">
    <name type="scientific">Psychroflexus halocasei</name>
    <dbReference type="NCBI Taxonomy" id="908615"/>
    <lineage>
        <taxon>Bacteria</taxon>
        <taxon>Pseudomonadati</taxon>
        <taxon>Bacteroidota</taxon>
        <taxon>Flavobacteriia</taxon>
        <taxon>Flavobacteriales</taxon>
        <taxon>Flavobacteriaceae</taxon>
        <taxon>Psychroflexus</taxon>
    </lineage>
</organism>
<dbReference type="RefSeq" id="WP_093244299.1">
    <property type="nucleotide sequence ID" value="NZ_FNQF01000006.1"/>
</dbReference>
<feature type="domain" description="Glycosyltransferase subfamily 4-like N-terminal" evidence="2">
    <location>
        <begin position="14"/>
        <end position="169"/>
    </location>
</feature>
<gene>
    <name evidence="3" type="ORF">SAMN05421540_106105</name>
</gene>
<dbReference type="Pfam" id="PF13579">
    <property type="entry name" value="Glyco_trans_4_4"/>
    <property type="match status" value="1"/>
</dbReference>
<dbReference type="Gene3D" id="3.40.50.2000">
    <property type="entry name" value="Glycogen Phosphorylase B"/>
    <property type="match status" value="2"/>
</dbReference>
<sequence length="376" mass="42960">MSKVKILHVLHSVGGVDVSLRLILSNLDPNKFESVVVKGKTDTDRAFYDANHAKIKTYNCTIIRNISPLNDLKALKDLQKIVKEEKPDLIHAHSAKGGILGKLVGHFKKIPILHTPQAYSFLSVNSKIKKSAFLTIEKVFSKLNNKILASSTSEQNRAINEVGYETEKALIFNNSIKPIDEIKPLSIRKTWPDEYICSVGRPSFQKNIELMIEILAELKKKNSQIHLVLMGVGFHSPNLETIKKLIKKYNLSKNISLLEWTEREDIFHIIKKSQLYISTARYEGLPYSIIEALALKKACVVTDADGNRDLIKDNHNGFVIFDNNIKEFNQKIELLLSDNELKKQFEENAYQRFNSNFNINNTIQSLERIYLNNLKK</sequence>
<dbReference type="AlphaFoldDB" id="A0A1H4BN99"/>
<dbReference type="STRING" id="908615.SAMN05421540_106105"/>
<evidence type="ECO:0000259" key="2">
    <source>
        <dbReference type="Pfam" id="PF13579"/>
    </source>
</evidence>
<dbReference type="Pfam" id="PF00534">
    <property type="entry name" value="Glycos_transf_1"/>
    <property type="match status" value="1"/>
</dbReference>
<dbReference type="PANTHER" id="PTHR12526:SF630">
    <property type="entry name" value="GLYCOSYLTRANSFERASE"/>
    <property type="match status" value="1"/>
</dbReference>
<feature type="domain" description="Glycosyl transferase family 1" evidence="1">
    <location>
        <begin position="193"/>
        <end position="352"/>
    </location>
</feature>
<evidence type="ECO:0000313" key="4">
    <source>
        <dbReference type="Proteomes" id="UP000198820"/>
    </source>
</evidence>